<gene>
    <name evidence="1" type="ORF">YEW_LF47700</name>
</gene>
<dbReference type="EMBL" id="FR718563">
    <property type="protein sequence ID" value="CBX71075.1"/>
    <property type="molecule type" value="Genomic_DNA"/>
</dbReference>
<dbReference type="AlphaFoldDB" id="F4MZ17"/>
<proteinExistence type="predicted"/>
<protein>
    <submittedName>
        <fullName evidence="1">Uncharacterized protein</fullName>
    </submittedName>
</protein>
<name>F4MZ17_YEREN</name>
<organism evidence="1">
    <name type="scientific">Yersinia enterocolitica W22703</name>
    <dbReference type="NCBI Taxonomy" id="913028"/>
    <lineage>
        <taxon>Bacteria</taxon>
        <taxon>Pseudomonadati</taxon>
        <taxon>Pseudomonadota</taxon>
        <taxon>Gammaproteobacteria</taxon>
        <taxon>Enterobacterales</taxon>
        <taxon>Yersiniaceae</taxon>
        <taxon>Yersinia</taxon>
    </lineage>
</organism>
<reference evidence="1" key="1">
    <citation type="journal article" date="2011" name="BMC Genomics">
        <title>Shotgun sequencing of Yersinia enterocolitica strain W22703 (biotype 2, serotype O:9): genomic evidence for oscillation between invertebrates and mammals.</title>
        <authorList>
            <person name="Fuchs T.M."/>
            <person name="Brandt K."/>
            <person name="Starke M."/>
            <person name="Rattei T."/>
        </authorList>
    </citation>
    <scope>NUCLEOTIDE SEQUENCE</scope>
</reference>
<evidence type="ECO:0000313" key="1">
    <source>
        <dbReference type="EMBL" id="CBX71075.1"/>
    </source>
</evidence>
<sequence>MPHKRLTLRASAGAVQNGLQPICHSLAAFLQYELFWV</sequence>
<accession>F4MZ17</accession>